<evidence type="ECO:0000313" key="1">
    <source>
        <dbReference type="EMBL" id="QGA64097.1"/>
    </source>
</evidence>
<evidence type="ECO:0000313" key="2">
    <source>
        <dbReference type="Proteomes" id="UP000348942"/>
    </source>
</evidence>
<proteinExistence type="predicted"/>
<organism evidence="1 2">
    <name type="scientific">Vibrio algicola</name>
    <dbReference type="NCBI Taxonomy" id="2662262"/>
    <lineage>
        <taxon>Bacteria</taxon>
        <taxon>Pseudomonadati</taxon>
        <taxon>Pseudomonadota</taxon>
        <taxon>Gammaproteobacteria</taxon>
        <taxon>Vibrionales</taxon>
        <taxon>Vibrionaceae</taxon>
        <taxon>Vibrio</taxon>
    </lineage>
</organism>
<reference evidence="1 2" key="1">
    <citation type="submission" date="2019-10" db="EMBL/GenBank/DDBJ databases">
        <title>Vibrio sp. nov., isolated from Coralline algae surface.</title>
        <authorList>
            <person name="Geng Y."/>
            <person name="Zhang X."/>
        </authorList>
    </citation>
    <scope>NUCLEOTIDE SEQUENCE [LARGE SCALE GENOMIC DNA]</scope>
    <source>
        <strain evidence="1 2">SM1977</strain>
    </source>
</reference>
<dbReference type="EMBL" id="CP045699">
    <property type="protein sequence ID" value="QGA64097.1"/>
    <property type="molecule type" value="Genomic_DNA"/>
</dbReference>
<protein>
    <submittedName>
        <fullName evidence="1">DUF3833 family protein</fullName>
    </submittedName>
</protein>
<dbReference type="Pfam" id="PF12915">
    <property type="entry name" value="DUF3833"/>
    <property type="match status" value="1"/>
</dbReference>
<name>A0A5Q0TGR8_9VIBR</name>
<accession>A0A5Q0TGR8</accession>
<sequence length="172" mass="19839">MKLIIVFLTLLLTGCSPNSLEQYANTTPELKLEQFFDGKLKAYGMVLDRSGNVTRRFNVDLIGSWKGNQGELKEWFEFDDGEKSTRVWYLEKLSDNQYQGHASDVIGTATGTTSGSALYWKYDMNIESQGTTYQLTLDDWMHLIDEKRLFNKTDMTKFGFRVGSLILYIEKR</sequence>
<dbReference type="Proteomes" id="UP000348942">
    <property type="component" value="Chromosome 1"/>
</dbReference>
<keyword evidence="2" id="KW-1185">Reference proteome</keyword>
<gene>
    <name evidence="1" type="ORF">GFB47_00845</name>
</gene>
<dbReference type="RefSeq" id="WP_153445784.1">
    <property type="nucleotide sequence ID" value="NZ_CP045699.1"/>
</dbReference>
<dbReference type="PROSITE" id="PS51257">
    <property type="entry name" value="PROKAR_LIPOPROTEIN"/>
    <property type="match status" value="1"/>
</dbReference>
<dbReference type="InterPro" id="IPR024409">
    <property type="entry name" value="DUF3833"/>
</dbReference>
<dbReference type="AlphaFoldDB" id="A0A5Q0TGR8"/>